<dbReference type="PANTHER" id="PTHR38600">
    <property type="entry name" value="TRANSCRIPTIONAL REGULATORY PROTEIN"/>
    <property type="match status" value="1"/>
</dbReference>
<keyword evidence="2" id="KW-0238">DNA-binding</keyword>
<reference evidence="2" key="1">
    <citation type="submission" date="2020-11" db="EMBL/GenBank/DDBJ databases">
        <title>Sequencing the genomes of 1000 actinobacteria strains.</title>
        <authorList>
            <person name="Klenk H.-P."/>
        </authorList>
    </citation>
    <scope>NUCLEOTIDE SEQUENCE</scope>
    <source>
        <strain evidence="2">DSM 43175</strain>
    </source>
</reference>
<gene>
    <name evidence="2" type="ORF">IW256_006578</name>
</gene>
<accession>A0A931GMZ2</accession>
<dbReference type="NCBIfam" id="NF033788">
    <property type="entry name" value="HTH_metalloreg"/>
    <property type="match status" value="1"/>
</dbReference>
<dbReference type="Gene3D" id="1.10.10.10">
    <property type="entry name" value="Winged helix-like DNA-binding domain superfamily/Winged helix DNA-binding domain"/>
    <property type="match status" value="1"/>
</dbReference>
<protein>
    <submittedName>
        <fullName evidence="2">DNA-binding transcriptional ArsR family regulator</fullName>
    </submittedName>
</protein>
<evidence type="ECO:0000313" key="2">
    <source>
        <dbReference type="EMBL" id="MBG6092465.1"/>
    </source>
</evidence>
<dbReference type="InterPro" id="IPR036388">
    <property type="entry name" value="WH-like_DNA-bd_sf"/>
</dbReference>
<organism evidence="2 3">
    <name type="scientific">Actinomadura viridis</name>
    <dbReference type="NCBI Taxonomy" id="58110"/>
    <lineage>
        <taxon>Bacteria</taxon>
        <taxon>Bacillati</taxon>
        <taxon>Actinomycetota</taxon>
        <taxon>Actinomycetes</taxon>
        <taxon>Streptosporangiales</taxon>
        <taxon>Thermomonosporaceae</taxon>
        <taxon>Actinomadura</taxon>
    </lineage>
</organism>
<comment type="caution">
    <text evidence="2">The sequence shown here is derived from an EMBL/GenBank/DDBJ whole genome shotgun (WGS) entry which is preliminary data.</text>
</comment>
<keyword evidence="3" id="KW-1185">Reference proteome</keyword>
<dbReference type="CDD" id="cd00090">
    <property type="entry name" value="HTH_ARSR"/>
    <property type="match status" value="1"/>
</dbReference>
<dbReference type="Proteomes" id="UP000614047">
    <property type="component" value="Unassembled WGS sequence"/>
</dbReference>
<dbReference type="InterPro" id="IPR036390">
    <property type="entry name" value="WH_DNA-bd_sf"/>
</dbReference>
<sequence length="126" mass="13616">MRPPDSQEQAVAVFAALIDPTRRALLDELARAGPATVTDLARRLPISRQAVAKHLDQLAEAGLISSGKPAGRRHPYRLEPAPIRAAQIWLATLANRWDDRLTALERALDATATPTPDQGATNNEPA</sequence>
<dbReference type="PANTHER" id="PTHR38600:SF1">
    <property type="entry name" value="TRANSCRIPTIONAL REGULATORY PROTEIN"/>
    <property type="match status" value="1"/>
</dbReference>
<dbReference type="PROSITE" id="PS50987">
    <property type="entry name" value="HTH_ARSR_2"/>
    <property type="match status" value="1"/>
</dbReference>
<dbReference type="InterPro" id="IPR001845">
    <property type="entry name" value="HTH_ArsR_DNA-bd_dom"/>
</dbReference>
<dbReference type="RefSeq" id="WP_197014645.1">
    <property type="nucleotide sequence ID" value="NZ_BAABES010000045.1"/>
</dbReference>
<dbReference type="Pfam" id="PF12840">
    <property type="entry name" value="HTH_20"/>
    <property type="match status" value="1"/>
</dbReference>
<evidence type="ECO:0000259" key="1">
    <source>
        <dbReference type="PROSITE" id="PS50987"/>
    </source>
</evidence>
<dbReference type="GO" id="GO:0003700">
    <property type="term" value="F:DNA-binding transcription factor activity"/>
    <property type="evidence" value="ECO:0007669"/>
    <property type="project" value="InterPro"/>
</dbReference>
<name>A0A931GMZ2_9ACTN</name>
<dbReference type="AlphaFoldDB" id="A0A931GMZ2"/>
<dbReference type="GO" id="GO:0003677">
    <property type="term" value="F:DNA binding"/>
    <property type="evidence" value="ECO:0007669"/>
    <property type="project" value="UniProtKB-KW"/>
</dbReference>
<proteinExistence type="predicted"/>
<evidence type="ECO:0000313" key="3">
    <source>
        <dbReference type="Proteomes" id="UP000614047"/>
    </source>
</evidence>
<feature type="domain" description="HTH arsR-type" evidence="1">
    <location>
        <begin position="2"/>
        <end position="100"/>
    </location>
</feature>
<dbReference type="SMART" id="SM00418">
    <property type="entry name" value="HTH_ARSR"/>
    <property type="match status" value="1"/>
</dbReference>
<dbReference type="EMBL" id="JADOUA010000001">
    <property type="protein sequence ID" value="MBG6092465.1"/>
    <property type="molecule type" value="Genomic_DNA"/>
</dbReference>
<dbReference type="SUPFAM" id="SSF46785">
    <property type="entry name" value="Winged helix' DNA-binding domain"/>
    <property type="match status" value="1"/>
</dbReference>
<dbReference type="InterPro" id="IPR011991">
    <property type="entry name" value="ArsR-like_HTH"/>
</dbReference>